<gene>
    <name evidence="1" type="ORF">TH3_21563</name>
</gene>
<evidence type="ECO:0000313" key="2">
    <source>
        <dbReference type="Proteomes" id="UP000007127"/>
    </source>
</evidence>
<reference evidence="1 2" key="1">
    <citation type="journal article" date="2012" name="J. Bacteriol.">
        <title>Genome sequence of Thalassospira xiamenensis type strain M-5.</title>
        <authorList>
            <person name="Lai Q."/>
            <person name="Shao Z."/>
        </authorList>
    </citation>
    <scope>NUCLEOTIDE SEQUENCE [LARGE SCALE GENOMIC DNA]</scope>
    <source>
        <strain evidence="1 2">M-5</strain>
    </source>
</reference>
<evidence type="ECO:0000313" key="1">
    <source>
        <dbReference type="EMBL" id="AJD54385.1"/>
    </source>
</evidence>
<evidence type="ECO:0008006" key="3">
    <source>
        <dbReference type="Google" id="ProtNLM"/>
    </source>
</evidence>
<proteinExistence type="predicted"/>
<protein>
    <recommendedName>
        <fullName evidence="3">Transcriptional regulator</fullName>
    </recommendedName>
</protein>
<organism evidence="1 2">
    <name type="scientific">Thalassospira xiamenensis M-5 = DSM 17429</name>
    <dbReference type="NCBI Taxonomy" id="1123366"/>
    <lineage>
        <taxon>Bacteria</taxon>
        <taxon>Pseudomonadati</taxon>
        <taxon>Pseudomonadota</taxon>
        <taxon>Alphaproteobacteria</taxon>
        <taxon>Rhodospirillales</taxon>
        <taxon>Thalassospiraceae</taxon>
        <taxon>Thalassospira</taxon>
    </lineage>
</organism>
<geneLocation type="plasmid" evidence="2"/>
<dbReference type="GeneID" id="31929951"/>
<accession>A0AB72UJL5</accession>
<dbReference type="Proteomes" id="UP000007127">
    <property type="component" value="Plasmid"/>
</dbReference>
<dbReference type="EMBL" id="CP004389">
    <property type="protein sequence ID" value="AJD54385.1"/>
    <property type="molecule type" value="Genomic_DNA"/>
</dbReference>
<name>A0AB72UJL5_9PROT</name>
<dbReference type="KEGG" id="txi:TH3_21563"/>
<dbReference type="AlphaFoldDB" id="A0AB72UJL5"/>
<keyword evidence="1" id="KW-0614">Plasmid</keyword>
<sequence length="136" mass="15438">MSAMKFKWDDLRTELLRRLWGNGHLAEIIAKALGAPSSHAVMLRARRDGLGRRMRLKSGRLTARIELVVKEKAKPIEVGKIQKERTCLQCLRTFMSLWNGNRICPDCKSKQDGSDGTVTEYRVFGGERYSSGVDQK</sequence>
<dbReference type="RefSeq" id="WP_007090983.1">
    <property type="nucleotide sequence ID" value="NZ_CP004389.1"/>
</dbReference>